<feature type="transmembrane region" description="Helical" evidence="7">
    <location>
        <begin position="607"/>
        <end position="630"/>
    </location>
</feature>
<evidence type="ECO:0008006" key="12">
    <source>
        <dbReference type="Google" id="ProtNLM"/>
    </source>
</evidence>
<evidence type="ECO:0000256" key="3">
    <source>
        <dbReference type="ARBA" id="ARBA00022989"/>
    </source>
</evidence>
<feature type="region of interest" description="Disordered" evidence="6">
    <location>
        <begin position="281"/>
        <end position="316"/>
    </location>
</feature>
<evidence type="ECO:0000313" key="11">
    <source>
        <dbReference type="Proteomes" id="UP000238274"/>
    </source>
</evidence>
<dbReference type="VEuPathDB" id="FungiDB:PSHT_12386"/>
<feature type="compositionally biased region" description="Polar residues" evidence="6">
    <location>
        <begin position="187"/>
        <end position="202"/>
    </location>
</feature>
<reference evidence="11" key="2">
    <citation type="journal article" date="2018" name="BMC Genomics">
        <title>Genomic insights into host adaptation between the wheat stripe rust pathogen (Puccinia striiformis f. sp. tritici) and the barley stripe rust pathogen (Puccinia striiformis f. sp. hordei).</title>
        <authorList>
            <person name="Xia C."/>
            <person name="Wang M."/>
            <person name="Yin C."/>
            <person name="Cornejo O.E."/>
            <person name="Hulbert S.H."/>
            <person name="Chen X."/>
        </authorList>
    </citation>
    <scope>NUCLEOTIDE SEQUENCE [LARGE SCALE GENOMIC DNA]</scope>
    <source>
        <strain evidence="11">93TX-2</strain>
    </source>
</reference>
<evidence type="ECO:0000256" key="7">
    <source>
        <dbReference type="SAM" id="Phobius"/>
    </source>
</evidence>
<keyword evidence="3 7" id="KW-1133">Transmembrane helix</keyword>
<reference evidence="10 11" key="1">
    <citation type="submission" date="2017-12" db="EMBL/GenBank/DDBJ databases">
        <title>Gene loss provides genomic basis for host adaptation in cereal stripe rust fungi.</title>
        <authorList>
            <person name="Xia C."/>
        </authorList>
    </citation>
    <scope>NUCLEOTIDE SEQUENCE [LARGE SCALE GENOMIC DNA]</scope>
    <source>
        <strain evidence="10 11">93TX-2</strain>
    </source>
</reference>
<keyword evidence="4 7" id="KW-0472">Membrane</keyword>
<accession>A0A2S4UWW3</accession>
<evidence type="ECO:0000256" key="5">
    <source>
        <dbReference type="ARBA" id="ARBA00034125"/>
    </source>
</evidence>
<dbReference type="PANTHER" id="PTHR31082:SF4">
    <property type="entry name" value="PHEROMONE-REGULATED MEMBRANE PROTEIN 10"/>
    <property type="match status" value="1"/>
</dbReference>
<dbReference type="Pfam" id="PF12821">
    <property type="entry name" value="ThrE_2"/>
    <property type="match status" value="1"/>
</dbReference>
<feature type="transmembrane region" description="Helical" evidence="7">
    <location>
        <begin position="499"/>
        <end position="522"/>
    </location>
</feature>
<feature type="compositionally biased region" description="Polar residues" evidence="6">
    <location>
        <begin position="335"/>
        <end position="365"/>
    </location>
</feature>
<feature type="compositionally biased region" description="Polar residues" evidence="6">
    <location>
        <begin position="91"/>
        <end position="120"/>
    </location>
</feature>
<feature type="compositionally biased region" description="Basic and acidic residues" evidence="6">
    <location>
        <begin position="69"/>
        <end position="80"/>
    </location>
</feature>
<dbReference type="GO" id="GO:0016020">
    <property type="term" value="C:membrane"/>
    <property type="evidence" value="ECO:0007669"/>
    <property type="project" value="UniProtKB-SubCell"/>
</dbReference>
<dbReference type="InterPro" id="IPR010619">
    <property type="entry name" value="ThrE-like_N"/>
</dbReference>
<comment type="caution">
    <text evidence="10">The sequence shown here is derived from an EMBL/GenBank/DDBJ whole genome shotgun (WGS) entry which is preliminary data.</text>
</comment>
<feature type="transmembrane region" description="Helical" evidence="7">
    <location>
        <begin position="737"/>
        <end position="754"/>
    </location>
</feature>
<comment type="subcellular location">
    <subcellularLocation>
        <location evidence="1">Membrane</location>
        <topology evidence="1">Multi-pass membrane protein</topology>
    </subcellularLocation>
</comment>
<evidence type="ECO:0000256" key="2">
    <source>
        <dbReference type="ARBA" id="ARBA00022692"/>
    </source>
</evidence>
<evidence type="ECO:0000256" key="6">
    <source>
        <dbReference type="SAM" id="MobiDB-lite"/>
    </source>
</evidence>
<dbReference type="PANTHER" id="PTHR31082">
    <property type="entry name" value="PHEROMONE-REGULATED MEMBRANE PROTEIN 10"/>
    <property type="match status" value="1"/>
</dbReference>
<gene>
    <name evidence="10" type="ORF">PSHT_12386</name>
</gene>
<organism evidence="10 11">
    <name type="scientific">Puccinia striiformis</name>
    <dbReference type="NCBI Taxonomy" id="27350"/>
    <lineage>
        <taxon>Eukaryota</taxon>
        <taxon>Fungi</taxon>
        <taxon>Dikarya</taxon>
        <taxon>Basidiomycota</taxon>
        <taxon>Pucciniomycotina</taxon>
        <taxon>Pucciniomycetes</taxon>
        <taxon>Pucciniales</taxon>
        <taxon>Pucciniaceae</taxon>
        <taxon>Puccinia</taxon>
    </lineage>
</organism>
<proteinExistence type="inferred from homology"/>
<feature type="region of interest" description="Disordered" evidence="6">
    <location>
        <begin position="335"/>
        <end position="414"/>
    </location>
</feature>
<protein>
    <recommendedName>
        <fullName evidence="12">Threonine/serine exporter-like N-terminal domain-containing protein</fullName>
    </recommendedName>
</protein>
<dbReference type="InterPro" id="IPR051361">
    <property type="entry name" value="ThrE/Ser_Exporter"/>
</dbReference>
<feature type="compositionally biased region" description="Basic residues" evidence="6">
    <location>
        <begin position="396"/>
        <end position="407"/>
    </location>
</feature>
<dbReference type="AlphaFoldDB" id="A0A2S4UWW3"/>
<evidence type="ECO:0000256" key="4">
    <source>
        <dbReference type="ARBA" id="ARBA00023136"/>
    </source>
</evidence>
<reference evidence="11" key="3">
    <citation type="journal article" date="2018" name="Mol. Plant Microbe Interact.">
        <title>Genome sequence resources for the wheat stripe rust pathogen (Puccinia striiformis f. sp. tritici) and the barley stripe rust pathogen (Puccinia striiformis f. sp. hordei).</title>
        <authorList>
            <person name="Xia C."/>
            <person name="Wang M."/>
            <person name="Yin C."/>
            <person name="Cornejo O.E."/>
            <person name="Hulbert S.H."/>
            <person name="Chen X."/>
        </authorList>
    </citation>
    <scope>NUCLEOTIDE SEQUENCE [LARGE SCALE GENOMIC DNA]</scope>
    <source>
        <strain evidence="11">93TX-2</strain>
    </source>
</reference>
<sequence>MSGINSSSSSERRRSSVRFSAGTFAPSNTIMPNSDALRRSFRDRPPTPAASMLPGAYFPSPSETDTPPEESHTDLPRPRYDIPPTQEYPPMTSQAASKTNGRLRSASESIHTRPQATYSRQPKHDFESTKNHLAVEYFNQTSAPTFQPSYPPRASEHQPNLAQPPHQASPDASLPGRPPLTRANEGIAQTISTRRSTIDSQPPSYPERSYYNHDYRNPEFNDQTRPISSEAATQVLSVYPSLTAYPRHRTSLPLKPSLRRATTEDVVEKEPNRKAADIVGAHIKRRRGKPTEKTGLQPPSPEEFDDEFDVPPAGSTVKGGVLSHLLQLYGSNRTGQIERSGSATSATTYAGESVAASRQTSTDSRITQRRIPFVSPWNSNEKFYSAETPSKSERRDHHKSSKRHRKARDSDGAESDAFSVRSTYSVKTFREVVDAVQDKFHSRKTKVKATGGIDLGQLHRVHHVYKSVVHDHTGVGEGSAALHKILNESPLYSAWQRMIIAFFCCGTISILGFAGSFVDGWVAGAFGSFLAFMQLKASTNQMYSSIFEISVATIVSFISRGLSTTGYFCYESLSSAGVVLILPGYIILCGSLELASKNLIAGSVKMVYAVIYSLFLGFGISIGSDFYYLLDPKARHITQMHSPAPVYTLSGSFVGMNGTIPGMNGMFTFSNATGTSPTGEGELHQGRIQCYREPSWECLWNLQPIWTKQMPVMVIIACIGWVCNYFANKFIFDRSDVVSFLGAFVIGLLGNMYSRLFKGTAFTSTVTGVLFLVPSGIAAAGGLAMTYHSNSGDSYSNGLIIGFRMVQVAIGITVGLFFSSFVVYSFGRGKSTATFTF</sequence>
<evidence type="ECO:0000259" key="8">
    <source>
        <dbReference type="Pfam" id="PF06738"/>
    </source>
</evidence>
<feature type="compositionally biased region" description="Basic and acidic residues" evidence="6">
    <location>
        <begin position="36"/>
        <end position="45"/>
    </location>
</feature>
<evidence type="ECO:0000259" key="9">
    <source>
        <dbReference type="Pfam" id="PF12821"/>
    </source>
</evidence>
<keyword evidence="11" id="KW-1185">Reference proteome</keyword>
<dbReference type="Pfam" id="PF06738">
    <property type="entry name" value="ThrE"/>
    <property type="match status" value="1"/>
</dbReference>
<feature type="transmembrane region" description="Helical" evidence="7">
    <location>
        <begin position="712"/>
        <end position="731"/>
    </location>
</feature>
<name>A0A2S4UWW3_9BASI</name>
<dbReference type="EMBL" id="PKSM01000226">
    <property type="protein sequence ID" value="POW01748.1"/>
    <property type="molecule type" value="Genomic_DNA"/>
</dbReference>
<dbReference type="OrthoDB" id="413008at2759"/>
<keyword evidence="2 7" id="KW-0812">Transmembrane</keyword>
<comment type="similarity">
    <text evidence="5">Belongs to the ThrE exporter (TC 2.A.79) family.</text>
</comment>
<evidence type="ECO:0000313" key="10">
    <source>
        <dbReference type="EMBL" id="POW01748.1"/>
    </source>
</evidence>
<dbReference type="InterPro" id="IPR024528">
    <property type="entry name" value="ThrE_2"/>
</dbReference>
<feature type="compositionally biased region" description="Polar residues" evidence="6">
    <location>
        <begin position="138"/>
        <end position="148"/>
    </location>
</feature>
<feature type="transmembrane region" description="Helical" evidence="7">
    <location>
        <begin position="799"/>
        <end position="824"/>
    </location>
</feature>
<feature type="region of interest" description="Disordered" evidence="6">
    <location>
        <begin position="1"/>
        <end position="213"/>
    </location>
</feature>
<feature type="transmembrane region" description="Helical" evidence="7">
    <location>
        <begin position="766"/>
        <end position="787"/>
    </location>
</feature>
<dbReference type="Proteomes" id="UP000238274">
    <property type="component" value="Unassembled WGS sequence"/>
</dbReference>
<evidence type="ECO:0000256" key="1">
    <source>
        <dbReference type="ARBA" id="ARBA00004141"/>
    </source>
</evidence>
<feature type="domain" description="Threonine/Serine exporter ThrE" evidence="9">
    <location>
        <begin position="707"/>
        <end position="822"/>
    </location>
</feature>
<feature type="transmembrane region" description="Helical" evidence="7">
    <location>
        <begin position="574"/>
        <end position="595"/>
    </location>
</feature>
<dbReference type="GO" id="GO:0022857">
    <property type="term" value="F:transmembrane transporter activity"/>
    <property type="evidence" value="ECO:0007669"/>
    <property type="project" value="InterPro"/>
</dbReference>
<feature type="domain" description="Threonine/serine exporter-like N-terminal" evidence="8">
    <location>
        <begin position="441"/>
        <end position="626"/>
    </location>
</feature>
<dbReference type="VEuPathDB" id="FungiDB:PSTT_16861"/>